<sequence length="149" mass="17053">MKNIHLLLILTVSILLGCKDDDCGECFTPPKNFIFEIVDKTSGENLFTNNTFDPENLTITNALKNNEPIDYMFISEDNINLIQIGSIGWETEIVNLNISISDQQIFSFYVDAERKMGECCSYTKYNEISVENSAFEYDTQTAIYKIFVE</sequence>
<dbReference type="RefSeq" id="WP_301191688.1">
    <property type="nucleotide sequence ID" value="NZ_JAPDPJ010000044.1"/>
</dbReference>
<keyword evidence="2" id="KW-1185">Reference proteome</keyword>
<dbReference type="EMBL" id="JAPDPJ010000044">
    <property type="protein sequence ID" value="MCW3788128.1"/>
    <property type="molecule type" value="Genomic_DNA"/>
</dbReference>
<protein>
    <submittedName>
        <fullName evidence="1">Uncharacterized protein</fullName>
    </submittedName>
</protein>
<organism evidence="1 2">
    <name type="scientific">Plebeiibacterium sediminum</name>
    <dbReference type="NCBI Taxonomy" id="2992112"/>
    <lineage>
        <taxon>Bacteria</taxon>
        <taxon>Pseudomonadati</taxon>
        <taxon>Bacteroidota</taxon>
        <taxon>Bacteroidia</taxon>
        <taxon>Marinilabiliales</taxon>
        <taxon>Marinilabiliaceae</taxon>
        <taxon>Plebeiibacterium</taxon>
    </lineage>
</organism>
<accession>A0AAE3SG55</accession>
<proteinExistence type="predicted"/>
<dbReference type="Proteomes" id="UP001209229">
    <property type="component" value="Unassembled WGS sequence"/>
</dbReference>
<dbReference type="AlphaFoldDB" id="A0AAE3SG55"/>
<name>A0AAE3SG55_9BACT</name>
<evidence type="ECO:0000313" key="2">
    <source>
        <dbReference type="Proteomes" id="UP001209229"/>
    </source>
</evidence>
<dbReference type="PROSITE" id="PS51257">
    <property type="entry name" value="PROKAR_LIPOPROTEIN"/>
    <property type="match status" value="1"/>
</dbReference>
<reference evidence="1" key="1">
    <citation type="submission" date="2022-10" db="EMBL/GenBank/DDBJ databases">
        <authorList>
            <person name="Yu W.X."/>
        </authorList>
    </citation>
    <scope>NUCLEOTIDE SEQUENCE</scope>
    <source>
        <strain evidence="1">AAT</strain>
    </source>
</reference>
<evidence type="ECO:0000313" key="1">
    <source>
        <dbReference type="EMBL" id="MCW3788128.1"/>
    </source>
</evidence>
<gene>
    <name evidence="1" type="ORF">OM075_16745</name>
</gene>
<comment type="caution">
    <text evidence="1">The sequence shown here is derived from an EMBL/GenBank/DDBJ whole genome shotgun (WGS) entry which is preliminary data.</text>
</comment>